<evidence type="ECO:0000256" key="4">
    <source>
        <dbReference type="ARBA" id="ARBA00022989"/>
    </source>
</evidence>
<protein>
    <submittedName>
        <fullName evidence="8">Amino acid/amide ABC transporter membrane protein 2, HAAT family</fullName>
    </submittedName>
</protein>
<feature type="transmembrane region" description="Helical" evidence="7">
    <location>
        <begin position="381"/>
        <end position="401"/>
    </location>
</feature>
<keyword evidence="3 7" id="KW-0812">Transmembrane</keyword>
<reference evidence="8 9" key="1">
    <citation type="submission" date="2016-10" db="EMBL/GenBank/DDBJ databases">
        <authorList>
            <person name="de Groot N.N."/>
        </authorList>
    </citation>
    <scope>NUCLEOTIDE SEQUENCE [LARGE SCALE GENOMIC DNA]</scope>
    <source>
        <strain evidence="8 9">DSM 14858</strain>
    </source>
</reference>
<sequence length="430" mass="46843">MTDQTQHIATPTSEPAKPARKRVGGGILGLTRKDFALLVIVILLTVLAPFLLNPFPTDSAMAQFNAGYPDLMQRFVIFGIFAIGFNILFGLTGYLSFGHAAFLGVGSYSCVWMFKLLGYNVLPGIGLAIIISGLFALLIGFISLRRSGIYFSILTLAFAQMSFALAYSVLSNPKFNLTNGETGLQVYTNDPQIFHNPATTVNAPHIFGLAMRETETLSLGRWDFQFNVGYYLSAFFMVICFYLAIRLFRSPFGMMLRAVKSNQQRLNYTGLNPKPYTLAAFVISGMYAGLAGGLLSAMDPLAGAERMQWTASGEVVLMTILGGAGTLIGPVLGAGFIKYFENIFSKINESTLQAWFAFMPDGMQDVVVAIVYPFVGKGWNLTLGLLFMVVVIFLPGGLVQGGQKIATVFRRDRKASGVEDDAAEQRQAGE</sequence>
<evidence type="ECO:0000256" key="6">
    <source>
        <dbReference type="SAM" id="MobiDB-lite"/>
    </source>
</evidence>
<evidence type="ECO:0000313" key="9">
    <source>
        <dbReference type="Proteomes" id="UP000199283"/>
    </source>
</evidence>
<name>A0A1H7RAD2_9RHOB</name>
<dbReference type="GO" id="GO:0015658">
    <property type="term" value="F:branched-chain amino acid transmembrane transporter activity"/>
    <property type="evidence" value="ECO:0007669"/>
    <property type="project" value="InterPro"/>
</dbReference>
<keyword evidence="4 7" id="KW-1133">Transmembrane helix</keyword>
<feature type="transmembrane region" description="Helical" evidence="7">
    <location>
        <begin position="149"/>
        <end position="170"/>
    </location>
</feature>
<feature type="compositionally biased region" description="Polar residues" evidence="6">
    <location>
        <begin position="1"/>
        <end position="13"/>
    </location>
</feature>
<feature type="region of interest" description="Disordered" evidence="6">
    <location>
        <begin position="1"/>
        <end position="20"/>
    </location>
</feature>
<proteinExistence type="predicted"/>
<organism evidence="8 9">
    <name type="scientific">Jannaschia helgolandensis</name>
    <dbReference type="NCBI Taxonomy" id="188906"/>
    <lineage>
        <taxon>Bacteria</taxon>
        <taxon>Pseudomonadati</taxon>
        <taxon>Pseudomonadota</taxon>
        <taxon>Alphaproteobacteria</taxon>
        <taxon>Rhodobacterales</taxon>
        <taxon>Roseobacteraceae</taxon>
        <taxon>Jannaschia</taxon>
    </lineage>
</organism>
<dbReference type="STRING" id="188906.SAMN04488526_3002"/>
<feature type="transmembrane region" description="Helical" evidence="7">
    <location>
        <begin position="35"/>
        <end position="55"/>
    </location>
</feature>
<dbReference type="Pfam" id="PF02653">
    <property type="entry name" value="BPD_transp_2"/>
    <property type="match status" value="1"/>
</dbReference>
<gene>
    <name evidence="8" type="ORF">SAMN04488526_3002</name>
</gene>
<evidence type="ECO:0000256" key="7">
    <source>
        <dbReference type="SAM" id="Phobius"/>
    </source>
</evidence>
<feature type="transmembrane region" description="Helical" evidence="7">
    <location>
        <begin position="275"/>
        <end position="295"/>
    </location>
</feature>
<keyword evidence="9" id="KW-1185">Reference proteome</keyword>
<dbReference type="PANTHER" id="PTHR30482">
    <property type="entry name" value="HIGH-AFFINITY BRANCHED-CHAIN AMINO ACID TRANSPORT SYSTEM PERMEASE"/>
    <property type="match status" value="1"/>
</dbReference>
<evidence type="ECO:0000256" key="2">
    <source>
        <dbReference type="ARBA" id="ARBA00022475"/>
    </source>
</evidence>
<evidence type="ECO:0000313" key="8">
    <source>
        <dbReference type="EMBL" id="SEL57153.1"/>
    </source>
</evidence>
<feature type="transmembrane region" description="Helical" evidence="7">
    <location>
        <begin position="117"/>
        <end position="142"/>
    </location>
</feature>
<evidence type="ECO:0000256" key="3">
    <source>
        <dbReference type="ARBA" id="ARBA00022692"/>
    </source>
</evidence>
<dbReference type="GO" id="GO:0005886">
    <property type="term" value="C:plasma membrane"/>
    <property type="evidence" value="ECO:0007669"/>
    <property type="project" value="UniProtKB-SubCell"/>
</dbReference>
<keyword evidence="5 7" id="KW-0472">Membrane</keyword>
<dbReference type="AlphaFoldDB" id="A0A1H7RAD2"/>
<feature type="transmembrane region" description="Helical" evidence="7">
    <location>
        <begin position="75"/>
        <end position="97"/>
    </location>
</feature>
<keyword evidence="2" id="KW-1003">Cell membrane</keyword>
<dbReference type="InterPro" id="IPR043428">
    <property type="entry name" value="LivM-like"/>
</dbReference>
<evidence type="ECO:0000256" key="1">
    <source>
        <dbReference type="ARBA" id="ARBA00004651"/>
    </source>
</evidence>
<dbReference type="EMBL" id="FNZQ01000006">
    <property type="protein sequence ID" value="SEL57153.1"/>
    <property type="molecule type" value="Genomic_DNA"/>
</dbReference>
<dbReference type="PANTHER" id="PTHR30482:SF17">
    <property type="entry name" value="ABC TRANSPORTER ATP-BINDING PROTEIN"/>
    <property type="match status" value="1"/>
</dbReference>
<dbReference type="Proteomes" id="UP000199283">
    <property type="component" value="Unassembled WGS sequence"/>
</dbReference>
<feature type="transmembrane region" description="Helical" evidence="7">
    <location>
        <begin position="228"/>
        <end position="248"/>
    </location>
</feature>
<dbReference type="InterPro" id="IPR001851">
    <property type="entry name" value="ABC_transp_permease"/>
</dbReference>
<accession>A0A1H7RAD2</accession>
<comment type="subcellular location">
    <subcellularLocation>
        <location evidence="1">Cell membrane</location>
        <topology evidence="1">Multi-pass membrane protein</topology>
    </subcellularLocation>
</comment>
<feature type="transmembrane region" description="Helical" evidence="7">
    <location>
        <begin position="315"/>
        <end position="340"/>
    </location>
</feature>
<evidence type="ECO:0000256" key="5">
    <source>
        <dbReference type="ARBA" id="ARBA00023136"/>
    </source>
</evidence>
<dbReference type="CDD" id="cd06581">
    <property type="entry name" value="TM_PBP1_LivM_like"/>
    <property type="match status" value="1"/>
</dbReference>